<evidence type="ECO:0000256" key="1">
    <source>
        <dbReference type="SAM" id="Phobius"/>
    </source>
</evidence>
<organism evidence="3 4">
    <name type="scientific">Kistimonas scapharcae</name>
    <dbReference type="NCBI Taxonomy" id="1036133"/>
    <lineage>
        <taxon>Bacteria</taxon>
        <taxon>Pseudomonadati</taxon>
        <taxon>Pseudomonadota</taxon>
        <taxon>Gammaproteobacteria</taxon>
        <taxon>Oceanospirillales</taxon>
        <taxon>Endozoicomonadaceae</taxon>
        <taxon>Kistimonas</taxon>
    </lineage>
</organism>
<evidence type="ECO:0000259" key="2">
    <source>
        <dbReference type="Pfam" id="PF04892"/>
    </source>
</evidence>
<name>A0ABP8V9Y6_9GAMM</name>
<evidence type="ECO:0000313" key="4">
    <source>
        <dbReference type="Proteomes" id="UP001500604"/>
    </source>
</evidence>
<keyword evidence="1" id="KW-0812">Transmembrane</keyword>
<dbReference type="InterPro" id="IPR006976">
    <property type="entry name" value="VanZ-like"/>
</dbReference>
<feature type="domain" description="VanZ-like" evidence="2">
    <location>
        <begin position="24"/>
        <end position="95"/>
    </location>
</feature>
<reference evidence="4" key="1">
    <citation type="journal article" date="2019" name="Int. J. Syst. Evol. Microbiol.">
        <title>The Global Catalogue of Microorganisms (GCM) 10K type strain sequencing project: providing services to taxonomists for standard genome sequencing and annotation.</title>
        <authorList>
            <consortium name="The Broad Institute Genomics Platform"/>
            <consortium name="The Broad Institute Genome Sequencing Center for Infectious Disease"/>
            <person name="Wu L."/>
            <person name="Ma J."/>
        </authorList>
    </citation>
    <scope>NUCLEOTIDE SEQUENCE [LARGE SCALE GENOMIC DNA]</scope>
    <source>
        <strain evidence="4">JCM 17805</strain>
    </source>
</reference>
<gene>
    <name evidence="3" type="ORF">GCM10023116_46080</name>
</gene>
<dbReference type="Proteomes" id="UP001500604">
    <property type="component" value="Unassembled WGS sequence"/>
</dbReference>
<evidence type="ECO:0000313" key="3">
    <source>
        <dbReference type="EMBL" id="GAA4652324.1"/>
    </source>
</evidence>
<keyword evidence="1" id="KW-1133">Transmembrane helix</keyword>
<keyword evidence="1" id="KW-0472">Membrane</keyword>
<dbReference type="PANTHER" id="PTHR28008:SF1">
    <property type="entry name" value="DOMAIN PROTEIN, PUTATIVE (AFU_ORTHOLOGUE AFUA_3G10980)-RELATED"/>
    <property type="match status" value="1"/>
</dbReference>
<sequence length="116" mass="13138">MIARCLLLIVLPVIGWLATFSPWQPFMQFSDKLRHIAAFFVLGGLIWQSWPAVPVHRRLLLMVALGLGLELVQTLTPTREFHLDDLAASVMGAIVFEGLRETYRRIHTLLTSSPSR</sequence>
<dbReference type="EMBL" id="BAABFL010000474">
    <property type="protein sequence ID" value="GAA4652324.1"/>
    <property type="molecule type" value="Genomic_DNA"/>
</dbReference>
<dbReference type="PANTHER" id="PTHR28008">
    <property type="entry name" value="DOMAIN PROTEIN, PUTATIVE (AFU_ORTHOLOGUE AFUA_3G10980)-RELATED"/>
    <property type="match status" value="1"/>
</dbReference>
<feature type="transmembrane region" description="Helical" evidence="1">
    <location>
        <begin position="36"/>
        <end position="53"/>
    </location>
</feature>
<dbReference type="Pfam" id="PF04892">
    <property type="entry name" value="VanZ"/>
    <property type="match status" value="1"/>
</dbReference>
<comment type="caution">
    <text evidence="3">The sequence shown here is derived from an EMBL/GenBank/DDBJ whole genome shotgun (WGS) entry which is preliminary data.</text>
</comment>
<proteinExistence type="predicted"/>
<keyword evidence="4" id="KW-1185">Reference proteome</keyword>
<accession>A0ABP8V9Y6</accession>
<protein>
    <recommendedName>
        <fullName evidence="2">VanZ-like domain-containing protein</fullName>
    </recommendedName>
</protein>